<dbReference type="Proteomes" id="UP001189429">
    <property type="component" value="Unassembled WGS sequence"/>
</dbReference>
<evidence type="ECO:0000256" key="1">
    <source>
        <dbReference type="SAM" id="MobiDB-lite"/>
    </source>
</evidence>
<evidence type="ECO:0000313" key="5">
    <source>
        <dbReference type="Proteomes" id="UP001189429"/>
    </source>
</evidence>
<dbReference type="Gene3D" id="3.40.50.150">
    <property type="entry name" value="Vaccinia Virus protein VP39"/>
    <property type="match status" value="1"/>
</dbReference>
<dbReference type="CDD" id="cd02440">
    <property type="entry name" value="AdoMet_MTases"/>
    <property type="match status" value="1"/>
</dbReference>
<feature type="transmembrane region" description="Helical" evidence="2">
    <location>
        <begin position="79"/>
        <end position="103"/>
    </location>
</feature>
<proteinExistence type="predicted"/>
<dbReference type="EMBL" id="CAUYUJ010021984">
    <property type="protein sequence ID" value="CAK0908275.1"/>
    <property type="molecule type" value="Genomic_DNA"/>
</dbReference>
<feature type="non-terminal residue" evidence="4">
    <location>
        <position position="1959"/>
    </location>
</feature>
<gene>
    <name evidence="4" type="ORF">PCOR1329_LOCUS82988</name>
</gene>
<dbReference type="PANTHER" id="PTHR12734:SF0">
    <property type="entry name" value="18S RRNA (GUANINE-N(7))-METHYLTRANSFERASE-RELATED"/>
    <property type="match status" value="1"/>
</dbReference>
<name>A0ABN9YAU2_9DINO</name>
<dbReference type="InterPro" id="IPR041698">
    <property type="entry name" value="Methyltransf_25"/>
</dbReference>
<accession>A0ABN9YAU2</accession>
<dbReference type="SUPFAM" id="SSF53335">
    <property type="entry name" value="S-adenosyl-L-methionine-dependent methyltransferases"/>
    <property type="match status" value="1"/>
</dbReference>
<organism evidence="4 5">
    <name type="scientific">Prorocentrum cordatum</name>
    <dbReference type="NCBI Taxonomy" id="2364126"/>
    <lineage>
        <taxon>Eukaryota</taxon>
        <taxon>Sar</taxon>
        <taxon>Alveolata</taxon>
        <taxon>Dinophyceae</taxon>
        <taxon>Prorocentrales</taxon>
        <taxon>Prorocentraceae</taxon>
        <taxon>Prorocentrum</taxon>
    </lineage>
</organism>
<reference evidence="4" key="1">
    <citation type="submission" date="2023-10" db="EMBL/GenBank/DDBJ databases">
        <authorList>
            <person name="Chen Y."/>
            <person name="Shah S."/>
            <person name="Dougan E. K."/>
            <person name="Thang M."/>
            <person name="Chan C."/>
        </authorList>
    </citation>
    <scope>NUCLEOTIDE SEQUENCE [LARGE SCALE GENOMIC DNA]</scope>
</reference>
<feature type="region of interest" description="Disordered" evidence="1">
    <location>
        <begin position="365"/>
        <end position="390"/>
    </location>
</feature>
<dbReference type="InterPro" id="IPR039769">
    <property type="entry name" value="Bud23-like"/>
</dbReference>
<keyword evidence="5" id="KW-1185">Reference proteome</keyword>
<evidence type="ECO:0000259" key="3">
    <source>
        <dbReference type="Pfam" id="PF13649"/>
    </source>
</evidence>
<dbReference type="Pfam" id="PF13649">
    <property type="entry name" value="Methyltransf_25"/>
    <property type="match status" value="1"/>
</dbReference>
<evidence type="ECO:0000313" key="4">
    <source>
        <dbReference type="EMBL" id="CAK0908275.1"/>
    </source>
</evidence>
<evidence type="ECO:0000256" key="2">
    <source>
        <dbReference type="SAM" id="Phobius"/>
    </source>
</evidence>
<dbReference type="InterPro" id="IPR029063">
    <property type="entry name" value="SAM-dependent_MTases_sf"/>
</dbReference>
<feature type="region of interest" description="Disordered" evidence="1">
    <location>
        <begin position="1548"/>
        <end position="1588"/>
    </location>
</feature>
<comment type="caution">
    <text evidence="4">The sequence shown here is derived from an EMBL/GenBank/DDBJ whole genome shotgun (WGS) entry which is preliminary data.</text>
</comment>
<sequence>MPKWLADAVLEAARETLRTAGTASLVWARQTAQVCPDCTCTPSLACPALQCPPCTLGGAACPSCPEVSCPRAAPDLSRWWIVAVVVAGLFGLATGCCAGALFGSGLRRAVHGRFEAHWHERLLLCKVRGTTWVIVTPDGDVYPEDIRALGGTPCLQGSVPPAIPANALLYRFPPLGQLHTAAEWRQIFDDGIATAQMKRAGLGIDDDAADAESGAVRDRVGQHGWTAGTGLPAGPPPAGAGAGAGALVADVGAAPAADGLAAPPAVPLAAVGGGAAIPGAGAAMGAGVAPGGGPAPGMQWIVVANDGQPGAPSIGSDWSVDATASVMGKFALVKLGTATLVLESIAVGNKKNVLVSRKGELEQAVDRASGPGLPGAGLGPQANGDGPAAAAPLKSVDARVLPVLYDQTGQRFRAYTNAVGLLEEPRFDDFPVVGPRTTLWLCKFIRDQGSVPRTRTEKWMRDAHVPDNDRVKHEHGSLMEILETALTYDQLDVSALASFEILSRRIQLLEEAYTSNPKAPRFEGSEHFQGLGRKVAAVAPLLTSRVALQLQGEAAIQKERRKGCDEFLTKAWRTVDSVTFYPCLDFMIGKALVAHSVVAFNNVFAAVLGSTGAPTRIFWGLNELGGFGDKSPSGPGGEQARAASALAREAVEAVPLPKERPAPQEALAALLRTDARYGDSECAGNIAPFGSASASPPSRDLHGVDIYDVLPSDASHKFKRFRDTILLSDEECALRIKSEGLPNPYFDPVLEAHPAKWEGFCRDLRDRGLVRWTRTYEERVGLFFVHKKSGDLRFICDARRTNIRFDIPDSIHLATGNSLSRLQCASDQTIFPPSLDIKGYLHKLRIDEELPQYLALPAVRAAAVGVESINGIKVGPSELFYPALQSLPMGFSWAVRAAQLVHEELLRRAGLPPARLLRDGIPPPSLEGGPVQLTCVDNFGVFGCDEAEVEATHRQALEGIRHADFHVHEIEQVSTSLDIVGVHLDGGKKVVRLSPARAWQLYSGLHARARRGRCTGGEMRATLGHLCFAFLLRRPCLSCIAAPFAFAEAAGGEPKNLWRSVKRELIIAAALLPLVYADIGAGWLDQVVATDACDTGLGACAAEQGSPDIRITGSYDERWRFKKEARGAKLGFKHVVRCGRWRHSKVLMLVDNMSLTLAMQKGRCRDPALLGQLRQMTALQLATGLRMRCRWVPSELLLWATHGVLLLGSPILMTGVVSRAHATRRRVATGIATRNVTQRVEAGPAMHLDLPDLRVEDYHRRIEEFYEYARRQGLDASTLDSLETWSLILGPSDSNEGPTKTGVYDDSVTMDHENLQFLGHFFKLYRQERGTSDSLWGLTQAEFEAIVAKTLNVCRLEGLGIVPHGLRHAGQSWGVITGRRSQVKVQRRGRWASMSSRIRYEKSSKVNFLLVGLDDSVQEYLWLCTAHLGDILLGAVSDLFLNIFAGSEGVGKTVARCGISSPEIQLEPEIDIFAPGIIKALLKLIRSVPFMIGNPASAMLWFVQFLKHIAESKFAESVVFDLCKFGTDFRKPAEVAGGRAEVAVGSEEATASQGAAEAGAGAGPGVAAEGEEQAEAKGAGRRRPKGPKEKPLVLSLFGEERNLGVFPTVLHSDLRHLVEMLRRGKKPRLCEERVDALEAALAAPGSAVDSLGGLRQQVEAWRSGAQRSFDAESYYDRERAEGYTRRMQGPQESLAARTLQLSSLASALAPGSDVRRQGLLAVDLGCGTGLSSQVAARLPGYAVGVIGVDLSSEMLRSPNWNELVSSKAPLAAERVRCDLAQPLPFRRRVLDVAYSVAAVHYIAGDTEQRSAESRLDSLLHGLRQCLAPDARPCTFQAFLTKEPQALQRFRDAAARTGWALCDLVVDQAHGGSGAPRDFLYPRAPPQPGPPRPPRCALHRATAGPAATCAMALQDWCQERGVAPVELDCAHRAWLEREHDRYARRLVRLHRRCQGAAASL</sequence>
<feature type="domain" description="Methyltransferase" evidence="3">
    <location>
        <begin position="1722"/>
        <end position="1805"/>
    </location>
</feature>
<feature type="compositionally biased region" description="Low complexity" evidence="1">
    <location>
        <begin position="1548"/>
        <end position="1559"/>
    </location>
</feature>
<protein>
    <recommendedName>
        <fullName evidence="3">Methyltransferase domain-containing protein</fullName>
    </recommendedName>
</protein>
<keyword evidence="2" id="KW-0812">Transmembrane</keyword>
<keyword evidence="2" id="KW-1133">Transmembrane helix</keyword>
<dbReference type="PANTHER" id="PTHR12734">
    <property type="entry name" value="METHYLTRANSFERASE-RELATED"/>
    <property type="match status" value="1"/>
</dbReference>
<keyword evidence="2" id="KW-0472">Membrane</keyword>